<dbReference type="EMBL" id="CP046455">
    <property type="protein sequence ID" value="QGU07641.1"/>
    <property type="molecule type" value="Genomic_DNA"/>
</dbReference>
<protein>
    <submittedName>
        <fullName evidence="2">Competence-damage inducible protein</fullName>
    </submittedName>
</protein>
<dbReference type="Proteomes" id="UP000424462">
    <property type="component" value="Chromosome"/>
</dbReference>
<keyword evidence="3" id="KW-1185">Reference proteome</keyword>
<dbReference type="NCBIfam" id="TIGR00199">
    <property type="entry name" value="PncC_domain"/>
    <property type="match status" value="1"/>
</dbReference>
<evidence type="ECO:0000259" key="1">
    <source>
        <dbReference type="Pfam" id="PF02464"/>
    </source>
</evidence>
<accession>A0A6B8W511</accession>
<gene>
    <name evidence="2" type="primary">cinA</name>
    <name evidence="2" type="ORF">COCCU_08585</name>
</gene>
<dbReference type="AlphaFoldDB" id="A0A6B8W511"/>
<dbReference type="KEGG" id="cok:COCCU_08585"/>
<organism evidence="2 3">
    <name type="scientific">Corynebacterium occultum</name>
    <dbReference type="NCBI Taxonomy" id="2675219"/>
    <lineage>
        <taxon>Bacteria</taxon>
        <taxon>Bacillati</taxon>
        <taxon>Actinomycetota</taxon>
        <taxon>Actinomycetes</taxon>
        <taxon>Mycobacteriales</taxon>
        <taxon>Corynebacteriaceae</taxon>
        <taxon>Corynebacterium</taxon>
    </lineage>
</organism>
<dbReference type="InterPro" id="IPR036653">
    <property type="entry name" value="CinA-like_C"/>
</dbReference>
<evidence type="ECO:0000313" key="2">
    <source>
        <dbReference type="EMBL" id="QGU07641.1"/>
    </source>
</evidence>
<dbReference type="InterPro" id="IPR008136">
    <property type="entry name" value="CinA_C"/>
</dbReference>
<reference evidence="2 3" key="1">
    <citation type="submission" date="2019-11" db="EMBL/GenBank/DDBJ databases">
        <title>Complete genome sequence of Corynebacterium kalinowskii 1959, a novel Corynebacterium species isolated from soil of a small paddock in Vilsendorf, Germany.</title>
        <authorList>
            <person name="Schaffert L."/>
            <person name="Ruwe M."/>
            <person name="Milse J."/>
            <person name="Hanuschka K."/>
            <person name="Ortseifen V."/>
            <person name="Droste J."/>
            <person name="Brandt D."/>
            <person name="Schlueter L."/>
            <person name="Kutter Y."/>
            <person name="Vinke S."/>
            <person name="Viehoefer P."/>
            <person name="Jacob L."/>
            <person name="Luebke N.-C."/>
            <person name="Schulte-Berndt E."/>
            <person name="Hain C."/>
            <person name="Linder M."/>
            <person name="Schmidt P."/>
            <person name="Wollenschlaeger L."/>
            <person name="Luttermann T."/>
            <person name="Thieme E."/>
            <person name="Hassa J."/>
            <person name="Haak M."/>
            <person name="Wittchen M."/>
            <person name="Mentz A."/>
            <person name="Persicke M."/>
            <person name="Busche T."/>
            <person name="Ruckert C."/>
        </authorList>
    </citation>
    <scope>NUCLEOTIDE SEQUENCE [LARGE SCALE GENOMIC DNA]</scope>
    <source>
        <strain evidence="2 3">2039</strain>
    </source>
</reference>
<evidence type="ECO:0000313" key="3">
    <source>
        <dbReference type="Proteomes" id="UP000424462"/>
    </source>
</evidence>
<dbReference type="Gene3D" id="3.90.950.20">
    <property type="entry name" value="CinA-like"/>
    <property type="match status" value="1"/>
</dbReference>
<name>A0A6B8W511_9CORY</name>
<feature type="domain" description="CinA C-terminal" evidence="1">
    <location>
        <begin position="6"/>
        <end position="135"/>
    </location>
</feature>
<dbReference type="RefSeq" id="WP_156231109.1">
    <property type="nucleotide sequence ID" value="NZ_CP046455.1"/>
</dbReference>
<sequence length="184" mass="18919">MTTATVTELIRELKAAGQTLACCESLSSGLAAAAITSVPGASAVFRGGLVTYATDLKATLAGVDPEVLRKVGPVAAETAEQMAAGARKVCGADWAFSLTGVAGPDPQNGHPVGEVFLGIAGPEGLLHSHRIMPEGQTHLVPGAVDSQPIRVLNGDRAEIRTRSVEYALQKVLGILLEQKAGKGR</sequence>
<proteinExistence type="predicted"/>
<dbReference type="Pfam" id="PF02464">
    <property type="entry name" value="CinA"/>
    <property type="match status" value="1"/>
</dbReference>
<dbReference type="SUPFAM" id="SSF142433">
    <property type="entry name" value="CinA-like"/>
    <property type="match status" value="1"/>
</dbReference>